<evidence type="ECO:0000256" key="1">
    <source>
        <dbReference type="SAM" id="Phobius"/>
    </source>
</evidence>
<keyword evidence="3" id="KW-1185">Reference proteome</keyword>
<organism evidence="2 3">
    <name type="scientific">Hymenobacter guriensis</name>
    <dbReference type="NCBI Taxonomy" id="2793065"/>
    <lineage>
        <taxon>Bacteria</taxon>
        <taxon>Pseudomonadati</taxon>
        <taxon>Bacteroidota</taxon>
        <taxon>Cytophagia</taxon>
        <taxon>Cytophagales</taxon>
        <taxon>Hymenobacteraceae</taxon>
        <taxon>Hymenobacter</taxon>
    </lineage>
</organism>
<dbReference type="RefSeq" id="WP_196953430.1">
    <property type="nucleotide sequence ID" value="NZ_JADWYK010000001.1"/>
</dbReference>
<feature type="transmembrane region" description="Helical" evidence="1">
    <location>
        <begin position="142"/>
        <end position="163"/>
    </location>
</feature>
<gene>
    <name evidence="2" type="ORF">I5L79_02475</name>
</gene>
<comment type="caution">
    <text evidence="2">The sequence shown here is derived from an EMBL/GenBank/DDBJ whole genome shotgun (WGS) entry which is preliminary data.</text>
</comment>
<feature type="transmembrane region" description="Helical" evidence="1">
    <location>
        <begin position="77"/>
        <end position="97"/>
    </location>
</feature>
<dbReference type="Proteomes" id="UP000601099">
    <property type="component" value="Unassembled WGS sequence"/>
</dbReference>
<evidence type="ECO:0000313" key="2">
    <source>
        <dbReference type="EMBL" id="MBG8552391.1"/>
    </source>
</evidence>
<sequence>MKTLYETILLYAALLGILLLGIFVGCSATGNSLYQEPLTYIFALMAGVVLVLLLFYRALSPVLREGEGTAVWYLKRGLVVGLVGLLLATLCVNVYAYQFDDYFPRRMRWQERQLDHWNPPPQIRQELLQDAQDYETYHYEEVALLLCGGVAVLLGAGGLLPFFMNYDKRAARA</sequence>
<evidence type="ECO:0000313" key="3">
    <source>
        <dbReference type="Proteomes" id="UP000601099"/>
    </source>
</evidence>
<dbReference type="PROSITE" id="PS51257">
    <property type="entry name" value="PROKAR_LIPOPROTEIN"/>
    <property type="match status" value="1"/>
</dbReference>
<keyword evidence="1" id="KW-0472">Membrane</keyword>
<name>A0ABS0KX02_9BACT</name>
<feature type="transmembrane region" description="Helical" evidence="1">
    <location>
        <begin position="38"/>
        <end position="56"/>
    </location>
</feature>
<dbReference type="EMBL" id="JADWYK010000001">
    <property type="protein sequence ID" value="MBG8552391.1"/>
    <property type="molecule type" value="Genomic_DNA"/>
</dbReference>
<protein>
    <recommendedName>
        <fullName evidence="4">DUF4199 domain-containing protein</fullName>
    </recommendedName>
</protein>
<keyword evidence="1" id="KW-1133">Transmembrane helix</keyword>
<keyword evidence="1" id="KW-0812">Transmembrane</keyword>
<accession>A0ABS0KX02</accession>
<reference evidence="2 3" key="1">
    <citation type="submission" date="2020-11" db="EMBL/GenBank/DDBJ databases">
        <title>Hymenobacter sp.</title>
        <authorList>
            <person name="Kim M.K."/>
        </authorList>
    </citation>
    <scope>NUCLEOTIDE SEQUENCE [LARGE SCALE GENOMIC DNA]</scope>
    <source>
        <strain evidence="2 3">BT594</strain>
    </source>
</reference>
<proteinExistence type="predicted"/>
<evidence type="ECO:0008006" key="4">
    <source>
        <dbReference type="Google" id="ProtNLM"/>
    </source>
</evidence>